<evidence type="ECO:0000313" key="2">
    <source>
        <dbReference type="EMBL" id="KAK3871201.1"/>
    </source>
</evidence>
<sequence length="97" mass="10420">MNMKVVLIASVVLLVSVYSANAVSVKDDDAFMMTDNTDLQERRGFRPSSSPLILLRVICARFQPLITLATAAGILPVTTLVGATPIQILFAILDALC</sequence>
<name>A0AAE1FCJ3_PETCI</name>
<gene>
    <name evidence="2" type="ORF">Pcinc_023647</name>
</gene>
<keyword evidence="3" id="KW-1185">Reference proteome</keyword>
<organism evidence="2 3">
    <name type="scientific">Petrolisthes cinctipes</name>
    <name type="common">Flat porcelain crab</name>
    <dbReference type="NCBI Taxonomy" id="88211"/>
    <lineage>
        <taxon>Eukaryota</taxon>
        <taxon>Metazoa</taxon>
        <taxon>Ecdysozoa</taxon>
        <taxon>Arthropoda</taxon>
        <taxon>Crustacea</taxon>
        <taxon>Multicrustacea</taxon>
        <taxon>Malacostraca</taxon>
        <taxon>Eumalacostraca</taxon>
        <taxon>Eucarida</taxon>
        <taxon>Decapoda</taxon>
        <taxon>Pleocyemata</taxon>
        <taxon>Anomura</taxon>
        <taxon>Galatheoidea</taxon>
        <taxon>Porcellanidae</taxon>
        <taxon>Petrolisthes</taxon>
    </lineage>
</organism>
<dbReference type="AlphaFoldDB" id="A0AAE1FCJ3"/>
<feature type="signal peptide" evidence="1">
    <location>
        <begin position="1"/>
        <end position="22"/>
    </location>
</feature>
<evidence type="ECO:0000256" key="1">
    <source>
        <dbReference type="SAM" id="SignalP"/>
    </source>
</evidence>
<dbReference type="Proteomes" id="UP001286313">
    <property type="component" value="Unassembled WGS sequence"/>
</dbReference>
<feature type="chain" id="PRO_5041944690" evidence="1">
    <location>
        <begin position="23"/>
        <end position="97"/>
    </location>
</feature>
<proteinExistence type="predicted"/>
<evidence type="ECO:0000313" key="3">
    <source>
        <dbReference type="Proteomes" id="UP001286313"/>
    </source>
</evidence>
<accession>A0AAE1FCJ3</accession>
<reference evidence="2" key="1">
    <citation type="submission" date="2023-10" db="EMBL/GenBank/DDBJ databases">
        <title>Genome assemblies of two species of porcelain crab, Petrolisthes cinctipes and Petrolisthes manimaculis (Anomura: Porcellanidae).</title>
        <authorList>
            <person name="Angst P."/>
        </authorList>
    </citation>
    <scope>NUCLEOTIDE SEQUENCE</scope>
    <source>
        <strain evidence="2">PB745_01</strain>
        <tissue evidence="2">Gill</tissue>
    </source>
</reference>
<protein>
    <submittedName>
        <fullName evidence="2">Uncharacterized protein</fullName>
    </submittedName>
</protein>
<comment type="caution">
    <text evidence="2">The sequence shown here is derived from an EMBL/GenBank/DDBJ whole genome shotgun (WGS) entry which is preliminary data.</text>
</comment>
<dbReference type="EMBL" id="JAWQEG010002551">
    <property type="protein sequence ID" value="KAK3871201.1"/>
    <property type="molecule type" value="Genomic_DNA"/>
</dbReference>
<keyword evidence="1" id="KW-0732">Signal</keyword>